<protein>
    <recommendedName>
        <fullName evidence="2">MACPF domain-containing protein</fullName>
    </recommendedName>
</protein>
<dbReference type="OrthoDB" id="6130531at2759"/>
<evidence type="ECO:0000313" key="4">
    <source>
        <dbReference type="EMBL" id="CAF1491575.1"/>
    </source>
</evidence>
<dbReference type="Proteomes" id="UP000682733">
    <property type="component" value="Unassembled WGS sequence"/>
</dbReference>
<keyword evidence="7" id="KW-1185">Reference proteome</keyword>
<feature type="chain" id="PRO_5044132136" description="MACPF domain-containing protein" evidence="1">
    <location>
        <begin position="19"/>
        <end position="589"/>
    </location>
</feature>
<dbReference type="EMBL" id="CAJNOQ010021768">
    <property type="protein sequence ID" value="CAF1491575.1"/>
    <property type="molecule type" value="Genomic_DNA"/>
</dbReference>
<name>A0A815SKS3_9BILA</name>
<dbReference type="PROSITE" id="PS51412">
    <property type="entry name" value="MACPF_2"/>
    <property type="match status" value="1"/>
</dbReference>
<sequence>MIAPHAFLAFVIATVVQCKTIDEINDQVKNYLRQHSVPTYSNNENYLKNSDAIGRGYNLVNGNSVCYTGACHQPVEGFGQTIFQLNYIQIPQKYVSCKNMNNTRLLIPQHVKVDCLPSSQVVSKIKTQTISTLNELNGSIYDAIKIDGEFKNVSLFFPYTNSSQTKFIIDNLIKYDSEILHTAIKVTLFKLSISNTSSALMNVSDQFQYVIQNLPCCSYSEQQVETYINDYIFNTFGSAYASSIVVGGSAQQNLIIAKSKLSMIEEEYFDKITEAQTEFLLSLQAREVERYDTIKHDEFLKLVKKTSATTLGGSTVMQPLEDWITTVSSSPVVIELGVNYIFDLINVKYFPNDENIELKLFLIKKAFKKYTENQMLYCYNNCSGHGQCESSGYFQFGLCKNCTTNFGGLDCSLEITTTPKPKDYVSEGTVCGYHNVIGCDGQSTCPQGYNTHPFFCAKSVTDREMSKVGTICGISYSYPSFLVTCNGHNPENSCPTGYQRADVSNADTAGYIKALCYKTDPNINDLPGTLCGWSFVCNGVQYCGGERGKYEVNSACEYLYPGNGACPSGYSIVVSGRQQEMMVKLCYKN</sequence>
<comment type="caution">
    <text evidence="4">The sequence shown here is derived from an EMBL/GenBank/DDBJ whole genome shotgun (WGS) entry which is preliminary data.</text>
</comment>
<dbReference type="EMBL" id="CAJOBC010087259">
    <property type="protein sequence ID" value="CAF4354567.1"/>
    <property type="molecule type" value="Genomic_DNA"/>
</dbReference>
<dbReference type="InterPro" id="IPR020864">
    <property type="entry name" value="MACPF"/>
</dbReference>
<accession>A0A815SKS3</accession>
<organism evidence="4 7">
    <name type="scientific">Didymodactylos carnosus</name>
    <dbReference type="NCBI Taxonomy" id="1234261"/>
    <lineage>
        <taxon>Eukaryota</taxon>
        <taxon>Metazoa</taxon>
        <taxon>Spiralia</taxon>
        <taxon>Gnathifera</taxon>
        <taxon>Rotifera</taxon>
        <taxon>Eurotatoria</taxon>
        <taxon>Bdelloidea</taxon>
        <taxon>Philodinida</taxon>
        <taxon>Philodinidae</taxon>
        <taxon>Didymodactylos</taxon>
    </lineage>
</organism>
<proteinExistence type="predicted"/>
<feature type="domain" description="MACPF" evidence="2">
    <location>
        <begin position="36"/>
        <end position="378"/>
    </location>
</feature>
<keyword evidence="1" id="KW-0732">Signal</keyword>
<dbReference type="AlphaFoldDB" id="A0A815SKS3"/>
<dbReference type="Proteomes" id="UP000663829">
    <property type="component" value="Unassembled WGS sequence"/>
</dbReference>
<dbReference type="Proteomes" id="UP000677228">
    <property type="component" value="Unassembled WGS sequence"/>
</dbReference>
<dbReference type="EMBL" id="CAJOBA010004187">
    <property type="protein sequence ID" value="CAF3705603.1"/>
    <property type="molecule type" value="Genomic_DNA"/>
</dbReference>
<dbReference type="EMBL" id="CAJNOK010004185">
    <property type="protein sequence ID" value="CAF0928724.1"/>
    <property type="molecule type" value="Genomic_DNA"/>
</dbReference>
<evidence type="ECO:0000313" key="5">
    <source>
        <dbReference type="EMBL" id="CAF3705603.1"/>
    </source>
</evidence>
<evidence type="ECO:0000259" key="2">
    <source>
        <dbReference type="PROSITE" id="PS51412"/>
    </source>
</evidence>
<evidence type="ECO:0000313" key="6">
    <source>
        <dbReference type="EMBL" id="CAF4354567.1"/>
    </source>
</evidence>
<evidence type="ECO:0000313" key="7">
    <source>
        <dbReference type="Proteomes" id="UP000663829"/>
    </source>
</evidence>
<dbReference type="Pfam" id="PF01823">
    <property type="entry name" value="MACPF"/>
    <property type="match status" value="1"/>
</dbReference>
<reference evidence="4" key="1">
    <citation type="submission" date="2021-02" db="EMBL/GenBank/DDBJ databases">
        <authorList>
            <person name="Nowell W R."/>
        </authorList>
    </citation>
    <scope>NUCLEOTIDE SEQUENCE</scope>
</reference>
<gene>
    <name evidence="4" type="ORF">GPM918_LOCUS36281</name>
    <name evidence="3" type="ORF">OVA965_LOCUS11031</name>
    <name evidence="6" type="ORF">SRO942_LOCUS37010</name>
    <name evidence="5" type="ORF">TMI583_LOCUS11027</name>
</gene>
<evidence type="ECO:0000256" key="1">
    <source>
        <dbReference type="SAM" id="SignalP"/>
    </source>
</evidence>
<dbReference type="Proteomes" id="UP000681722">
    <property type="component" value="Unassembled WGS sequence"/>
</dbReference>
<evidence type="ECO:0000313" key="3">
    <source>
        <dbReference type="EMBL" id="CAF0928724.1"/>
    </source>
</evidence>
<feature type="signal peptide" evidence="1">
    <location>
        <begin position="1"/>
        <end position="18"/>
    </location>
</feature>